<dbReference type="SUPFAM" id="SSF52980">
    <property type="entry name" value="Restriction endonuclease-like"/>
    <property type="match status" value="1"/>
</dbReference>
<comment type="function">
    <text evidence="10">Subunit R is required for both nuclease and ATPase activities, but not for modification.</text>
</comment>
<dbReference type="CDD" id="cd01038">
    <property type="entry name" value="Endonuclease_DUF559"/>
    <property type="match status" value="1"/>
</dbReference>
<dbReference type="InterPro" id="IPR011335">
    <property type="entry name" value="Restrct_endonuc-II-like"/>
</dbReference>
<dbReference type="STRING" id="290317.Cpha266_1705"/>
<dbReference type="SMART" id="SM00487">
    <property type="entry name" value="DEXDc"/>
    <property type="match status" value="1"/>
</dbReference>
<dbReference type="InterPro" id="IPR004473">
    <property type="entry name" value="Restrct_endonuc_typeI_HsdR"/>
</dbReference>
<dbReference type="Pfam" id="PF22679">
    <property type="entry name" value="T1R_D3-like"/>
    <property type="match status" value="1"/>
</dbReference>
<dbReference type="Gene3D" id="3.90.1570.50">
    <property type="match status" value="1"/>
</dbReference>
<evidence type="ECO:0000256" key="9">
    <source>
        <dbReference type="ARBA" id="ARBA00023125"/>
    </source>
</evidence>
<dbReference type="Pfam" id="PF11867">
    <property type="entry name" value="T1RH-like_C"/>
    <property type="match status" value="1"/>
</dbReference>
<gene>
    <name evidence="13" type="ordered locus">Cpha266_1705</name>
</gene>
<evidence type="ECO:0000256" key="5">
    <source>
        <dbReference type="ARBA" id="ARBA00022747"/>
    </source>
</evidence>
<feature type="region of interest" description="Disordered" evidence="11">
    <location>
        <begin position="132"/>
        <end position="162"/>
    </location>
</feature>
<keyword evidence="5 10" id="KW-0680">Restriction system</keyword>
<dbReference type="InterPro" id="IPR027417">
    <property type="entry name" value="P-loop_NTPase"/>
</dbReference>
<organism evidence="13 14">
    <name type="scientific">Chlorobium phaeobacteroides (strain DSM 266 / SMG 266 / 2430)</name>
    <dbReference type="NCBI Taxonomy" id="290317"/>
    <lineage>
        <taxon>Bacteria</taxon>
        <taxon>Pseudomonadati</taxon>
        <taxon>Chlorobiota</taxon>
        <taxon>Chlorobiia</taxon>
        <taxon>Chlorobiales</taxon>
        <taxon>Chlorobiaceae</taxon>
        <taxon>Chlorobium/Pelodictyon group</taxon>
        <taxon>Chlorobium</taxon>
    </lineage>
</organism>
<dbReference type="GO" id="GO:0009307">
    <property type="term" value="P:DNA restriction-modification system"/>
    <property type="evidence" value="ECO:0007669"/>
    <property type="project" value="UniProtKB-KW"/>
</dbReference>
<dbReference type="Gene3D" id="3.40.50.300">
    <property type="entry name" value="P-loop containing nucleotide triphosphate hydrolases"/>
    <property type="match status" value="2"/>
</dbReference>
<dbReference type="InterPro" id="IPR021810">
    <property type="entry name" value="T1RH-like_C"/>
</dbReference>
<sequence length="1421" mass="157230">MTIHPYTEDQLVEQPAIGLFAELGWTTVSALDETFGVAEPSFGHFGHPLPEGEGNGDSRISLGRETKGEVVLALRLGAVLERLNPALPPEAITSAMDELTRDRSAMLLEAANREIYLLLKEGIRVSVVDTEPSPGFPLPEGEGAEPPPSTFGRRAGNNDSLQKYGGQKMERVRVVDWEHPENNDFLLVSQFSVTGQLYTCRPDLVGFVNGLPMVVIELKKPGVPARTAFDENLRHYKEQIPSLFWYNALLIASNGTESRVGSLTADWERFFEWKRIARENEPRRVSLEVMLRGTCDRGRFFDLVENFTLFSEHKAGFANPATLTPTPLPGVEGRSKSGLVKIIGQNHQFLGVNAAIASMLRIRKEYAVVATFTPTPLPEVEGQYRGGFYYSGLVERARELRQQQTPAEDIVWELLRDHRFEGLKFRRQHQIGNYIADFFCSEHKLVVEVDGDVHRSPEVVAKDSQRDAYLRSLGYTVIRFENQLVLNNPAEFLNQIKTALQLPSTAGRGAGGEGNTPGPKVIGAALTYPSTTGRGAGGEGNTPVPNEIGESLTYPSTTGRGAGGEGNTPGPKVIGESLTYPSTTGRGAGGEGNIPVPNEIGESLTYPSTTGRGAGGEGNTPGPKVIGELLTYPSTTGRGAGGEGNTPGPNGIGVFWQTQGSGKSFSMVFFAQKVLRKVAGNWTFVVVTDRIELDEQIAKTFKAAGAVSKAEGDACHASSGDHLRQLLRGNHRYVFTLIHKFRSETCSETPVAGNNGIMPVLSDRADIIVLTDEAHRSQYDTLALNMRSALPNAMFLAFTGTPLIAGEERTKEVFGDYVSIYDFQQSVEDGATVPLFYENRTPELQLVNPDLNDDIYRLIEDAELDPDQESKLERELKRQYHLLTRDDRLDTVAKDIVRHFLGRGFIGKAMVVSIDKATAIRMYDKVQRFWMEETGLVRQQLVRYDLSSERRGELQERLQVLESTDMAVIVSPGQNEIGQMQQIGLDIVKHRKRMVESQPALDEKFKDSVDPLRIVFVCAMWLTGFDAPSCSTVYLDKPMRNHTLMQTIARANRVFPGKHSGMIVDYANVFASLEKALAIYGAGKGGHNPVRGKEALVEELRKAVELATAFCMEHGVHLAGIEGAASGMERLQRIEDAVNALIGDTLRREFFGHERLVRTLYQAVKPDPAAIAFSERVACIAAIAEAIRGKLNPVAPDISTIMQGIGRLLDESITGHAIRESGSPVLDLSKINFKALSDRFRQSKHRNTDLEMLKAAINAKLENMIRLNRTRADFAGKFEELIASYNAGSRSIEDLFDELLKLSLSLSDEEQRHVRENMNEEELVIFDILTRPAPELNTDERSEVKKVARELLVKIKGLLVLNWRQKTEARSRLKLTIEDALDQGLPRAYTPEIYRQKCSAVFEHVYESYPERDAGVYAEAG</sequence>
<evidence type="ECO:0000313" key="13">
    <source>
        <dbReference type="EMBL" id="ABL65723.1"/>
    </source>
</evidence>
<dbReference type="PANTHER" id="PTHR30195:SF15">
    <property type="entry name" value="TYPE I RESTRICTION ENZYME HINDI ENDONUCLEASE SUBUNIT"/>
    <property type="match status" value="1"/>
</dbReference>
<evidence type="ECO:0000256" key="7">
    <source>
        <dbReference type="ARBA" id="ARBA00022801"/>
    </source>
</evidence>
<dbReference type="SUPFAM" id="SSF52540">
    <property type="entry name" value="P-loop containing nucleoside triphosphate hydrolases"/>
    <property type="match status" value="2"/>
</dbReference>
<dbReference type="EC" id="3.1.21.3" evidence="10"/>
<dbReference type="Pfam" id="PF18766">
    <property type="entry name" value="SWI2_SNF2"/>
    <property type="match status" value="1"/>
</dbReference>
<comment type="similarity">
    <text evidence="2 10">Belongs to the HsdR family.</text>
</comment>
<dbReference type="NCBIfam" id="TIGR00348">
    <property type="entry name" value="hsdR"/>
    <property type="match status" value="1"/>
</dbReference>
<proteinExistence type="inferred from homology"/>
<evidence type="ECO:0000256" key="8">
    <source>
        <dbReference type="ARBA" id="ARBA00022840"/>
    </source>
</evidence>
<dbReference type="eggNOG" id="COG0610">
    <property type="taxonomic scope" value="Bacteria"/>
</dbReference>
<protein>
    <recommendedName>
        <fullName evidence="10">Type I restriction enzyme endonuclease subunit</fullName>
        <shortName evidence="10">R protein</shortName>
        <ecNumber evidence="10">3.1.21.3</ecNumber>
    </recommendedName>
</protein>
<dbReference type="CDD" id="cd22332">
    <property type="entry name" value="HsdR_N"/>
    <property type="match status" value="1"/>
</dbReference>
<evidence type="ECO:0000256" key="1">
    <source>
        <dbReference type="ARBA" id="ARBA00000851"/>
    </source>
</evidence>
<dbReference type="InterPro" id="IPR055180">
    <property type="entry name" value="HsdR_RecA-like_helicase_dom_2"/>
</dbReference>
<feature type="domain" description="Helicase ATP-binding" evidence="12">
    <location>
        <begin position="660"/>
        <end position="820"/>
    </location>
</feature>
<dbReference type="InterPro" id="IPR007569">
    <property type="entry name" value="DUF559"/>
</dbReference>
<dbReference type="eggNOG" id="COG2852">
    <property type="taxonomic scope" value="Bacteria"/>
</dbReference>
<dbReference type="InterPro" id="IPR040980">
    <property type="entry name" value="SWI2_SNF2"/>
</dbReference>
<comment type="subunit">
    <text evidence="10">The type I restriction/modification system is composed of three polypeptides R, M and S.</text>
</comment>
<dbReference type="KEGG" id="cph:Cpha266_1705"/>
<evidence type="ECO:0000313" key="14">
    <source>
        <dbReference type="Proteomes" id="UP000008701"/>
    </source>
</evidence>
<evidence type="ECO:0000256" key="10">
    <source>
        <dbReference type="RuleBase" id="RU364115"/>
    </source>
</evidence>
<dbReference type="PROSITE" id="PS51192">
    <property type="entry name" value="HELICASE_ATP_BIND_1"/>
    <property type="match status" value="1"/>
</dbReference>
<evidence type="ECO:0000256" key="4">
    <source>
        <dbReference type="ARBA" id="ARBA00022741"/>
    </source>
</evidence>
<dbReference type="Pfam" id="PF04313">
    <property type="entry name" value="HSDR_N"/>
    <property type="match status" value="1"/>
</dbReference>
<dbReference type="Pfam" id="PF04480">
    <property type="entry name" value="DUF559"/>
    <property type="match status" value="1"/>
</dbReference>
<dbReference type="CDD" id="cd18800">
    <property type="entry name" value="SF2_C_EcoR124I-like"/>
    <property type="match status" value="1"/>
</dbReference>
<name>A1BH46_CHLPD</name>
<dbReference type="EMBL" id="CP000492">
    <property type="protein sequence ID" value="ABL65723.1"/>
    <property type="molecule type" value="Genomic_DNA"/>
</dbReference>
<dbReference type="RefSeq" id="WP_011745532.1">
    <property type="nucleotide sequence ID" value="NC_008639.1"/>
</dbReference>
<dbReference type="InterPro" id="IPR047216">
    <property type="entry name" value="Endonuclease_DUF559_bact"/>
</dbReference>
<dbReference type="GO" id="GO:0005524">
    <property type="term" value="F:ATP binding"/>
    <property type="evidence" value="ECO:0007669"/>
    <property type="project" value="UniProtKB-KW"/>
</dbReference>
<evidence type="ECO:0000256" key="3">
    <source>
        <dbReference type="ARBA" id="ARBA00022722"/>
    </source>
</evidence>
<keyword evidence="4 10" id="KW-0547">Nucleotide-binding</keyword>
<comment type="catalytic activity">
    <reaction evidence="1 10">
        <text>Endonucleolytic cleavage of DNA to give random double-stranded fragments with terminal 5'-phosphates, ATP is simultaneously hydrolyzed.</text>
        <dbReference type="EC" id="3.1.21.3"/>
    </reaction>
</comment>
<accession>A1BH46</accession>
<keyword evidence="8 10" id="KW-0067">ATP-binding</keyword>
<keyword evidence="14" id="KW-1185">Reference proteome</keyword>
<dbReference type="REBASE" id="14101">
    <property type="entry name" value="Cph266ORF1712P"/>
</dbReference>
<dbReference type="Gene3D" id="3.40.960.10">
    <property type="entry name" value="VSR Endonuclease"/>
    <property type="match status" value="1"/>
</dbReference>
<dbReference type="GO" id="GO:0009035">
    <property type="term" value="F:type I site-specific deoxyribonuclease activity"/>
    <property type="evidence" value="ECO:0007669"/>
    <property type="project" value="UniProtKB-EC"/>
</dbReference>
<dbReference type="OrthoDB" id="9758243at2"/>
<keyword evidence="6" id="KW-0255">Endonuclease</keyword>
<evidence type="ECO:0000256" key="11">
    <source>
        <dbReference type="SAM" id="MobiDB-lite"/>
    </source>
</evidence>
<dbReference type="InterPro" id="IPR051268">
    <property type="entry name" value="Type-I_R_enzyme_R_subunit"/>
</dbReference>
<dbReference type="GO" id="GO:0003677">
    <property type="term" value="F:DNA binding"/>
    <property type="evidence" value="ECO:0007669"/>
    <property type="project" value="UniProtKB-KW"/>
</dbReference>
<dbReference type="InterPro" id="IPR014001">
    <property type="entry name" value="Helicase_ATP-bd"/>
</dbReference>
<keyword evidence="7 10" id="KW-0378">Hydrolase</keyword>
<reference evidence="13 14" key="1">
    <citation type="submission" date="2006-12" db="EMBL/GenBank/DDBJ databases">
        <title>Complete sequence of Chlorobium phaeobacteroides DSM 266.</title>
        <authorList>
            <consortium name="US DOE Joint Genome Institute"/>
            <person name="Copeland A."/>
            <person name="Lucas S."/>
            <person name="Lapidus A."/>
            <person name="Barry K."/>
            <person name="Detter J.C."/>
            <person name="Glavina del Rio T."/>
            <person name="Hammon N."/>
            <person name="Israni S."/>
            <person name="Pitluck S."/>
            <person name="Goltsman E."/>
            <person name="Schmutz J."/>
            <person name="Larimer F."/>
            <person name="Land M."/>
            <person name="Hauser L."/>
            <person name="Mikhailova N."/>
            <person name="Li T."/>
            <person name="Overmann J."/>
            <person name="Bryant D.A."/>
            <person name="Richardson P."/>
        </authorList>
    </citation>
    <scope>NUCLEOTIDE SEQUENCE [LARGE SCALE GENOMIC DNA]</scope>
    <source>
        <strain evidence="13 14">DSM 266</strain>
    </source>
</reference>
<feature type="region of interest" description="Disordered" evidence="11">
    <location>
        <begin position="554"/>
        <end position="599"/>
    </location>
</feature>
<dbReference type="HOGENOM" id="CLU_005762_1_1_10"/>
<dbReference type="Proteomes" id="UP000008701">
    <property type="component" value="Chromosome"/>
</dbReference>
<evidence type="ECO:0000256" key="2">
    <source>
        <dbReference type="ARBA" id="ARBA00008598"/>
    </source>
</evidence>
<keyword evidence="3" id="KW-0540">Nuclease</keyword>
<evidence type="ECO:0000256" key="6">
    <source>
        <dbReference type="ARBA" id="ARBA00022759"/>
    </source>
</evidence>
<keyword evidence="9 10" id="KW-0238">DNA-binding</keyword>
<dbReference type="InterPro" id="IPR007409">
    <property type="entry name" value="Restrct_endonuc_type1_HsdR_N"/>
</dbReference>
<evidence type="ECO:0000259" key="12">
    <source>
        <dbReference type="PROSITE" id="PS51192"/>
    </source>
</evidence>
<dbReference type="PANTHER" id="PTHR30195">
    <property type="entry name" value="TYPE I SITE-SPECIFIC DEOXYRIBONUCLEASE PROTEIN SUBUNIT M AND R"/>
    <property type="match status" value="1"/>
</dbReference>